<evidence type="ECO:0000313" key="1">
    <source>
        <dbReference type="EMBL" id="KAL0115777.1"/>
    </source>
</evidence>
<name>A0AAW2FNR6_9HYME</name>
<keyword evidence="2" id="KW-1185">Reference proteome</keyword>
<proteinExistence type="predicted"/>
<evidence type="ECO:0000313" key="2">
    <source>
        <dbReference type="Proteomes" id="UP001430953"/>
    </source>
</evidence>
<gene>
    <name evidence="1" type="ORF">PUN28_010955</name>
</gene>
<organism evidence="1 2">
    <name type="scientific">Cardiocondyla obscurior</name>
    <dbReference type="NCBI Taxonomy" id="286306"/>
    <lineage>
        <taxon>Eukaryota</taxon>
        <taxon>Metazoa</taxon>
        <taxon>Ecdysozoa</taxon>
        <taxon>Arthropoda</taxon>
        <taxon>Hexapoda</taxon>
        <taxon>Insecta</taxon>
        <taxon>Pterygota</taxon>
        <taxon>Neoptera</taxon>
        <taxon>Endopterygota</taxon>
        <taxon>Hymenoptera</taxon>
        <taxon>Apocrita</taxon>
        <taxon>Aculeata</taxon>
        <taxon>Formicoidea</taxon>
        <taxon>Formicidae</taxon>
        <taxon>Myrmicinae</taxon>
        <taxon>Cardiocondyla</taxon>
    </lineage>
</organism>
<reference evidence="1 2" key="1">
    <citation type="submission" date="2023-03" db="EMBL/GenBank/DDBJ databases">
        <title>High recombination rates correlate with genetic variation in Cardiocondyla obscurior ants.</title>
        <authorList>
            <person name="Errbii M."/>
        </authorList>
    </citation>
    <scope>NUCLEOTIDE SEQUENCE [LARGE SCALE GENOMIC DNA]</scope>
    <source>
        <strain evidence="1">Alpha-2009</strain>
        <tissue evidence="1">Whole body</tissue>
    </source>
</reference>
<sequence length="84" mass="9473">MAVRYGNTNRGCSRARRLHGVASRIAYSLLNIPAVVGAALGTREIYFSREHDFKAAVRGHRLPRQITFQSVYNDNIMPRATELL</sequence>
<comment type="caution">
    <text evidence="1">The sequence shown here is derived from an EMBL/GenBank/DDBJ whole genome shotgun (WGS) entry which is preliminary data.</text>
</comment>
<dbReference type="EMBL" id="JADYXP020000010">
    <property type="protein sequence ID" value="KAL0115777.1"/>
    <property type="molecule type" value="Genomic_DNA"/>
</dbReference>
<accession>A0AAW2FNR6</accession>
<dbReference type="AlphaFoldDB" id="A0AAW2FNR6"/>
<dbReference type="Proteomes" id="UP001430953">
    <property type="component" value="Unassembled WGS sequence"/>
</dbReference>
<protein>
    <submittedName>
        <fullName evidence="1">Uncharacterized protein</fullName>
    </submittedName>
</protein>